<feature type="binding site" evidence="2">
    <location>
        <position position="212"/>
    </location>
    <ligand>
        <name>Mg(2+)</name>
        <dbReference type="ChEBI" id="CHEBI:18420"/>
        <label>5</label>
    </ligand>
</feature>
<dbReference type="SUPFAM" id="SSF55326">
    <property type="entry name" value="PurM N-terminal domain-like"/>
    <property type="match status" value="1"/>
</dbReference>
<dbReference type="GO" id="GO:0009229">
    <property type="term" value="P:thiamine diphosphate biosynthetic process"/>
    <property type="evidence" value="ECO:0007669"/>
    <property type="project" value="UniProtKB-UniRule"/>
</dbReference>
<dbReference type="InterPro" id="IPR036921">
    <property type="entry name" value="PurM-like_N_sf"/>
</dbReference>
<dbReference type="InterPro" id="IPR010918">
    <property type="entry name" value="PurM-like_C_dom"/>
</dbReference>
<dbReference type="InterPro" id="IPR006283">
    <property type="entry name" value="ThiL-like"/>
</dbReference>
<keyword evidence="2" id="KW-0808">Transferase</keyword>
<evidence type="ECO:0000313" key="6">
    <source>
        <dbReference type="Proteomes" id="UP000445000"/>
    </source>
</evidence>
<dbReference type="UniPathway" id="UPA00060">
    <property type="reaction ID" value="UER00142"/>
</dbReference>
<feature type="binding site" evidence="2">
    <location>
        <position position="145"/>
    </location>
    <ligand>
        <name>ATP</name>
        <dbReference type="ChEBI" id="CHEBI:30616"/>
    </ligand>
</feature>
<evidence type="ECO:0000256" key="2">
    <source>
        <dbReference type="HAMAP-Rule" id="MF_02128"/>
    </source>
</evidence>
<keyword evidence="2 5" id="KW-0418">Kinase</keyword>
<dbReference type="SUPFAM" id="SSF56042">
    <property type="entry name" value="PurM C-terminal domain-like"/>
    <property type="match status" value="1"/>
</dbReference>
<dbReference type="PANTHER" id="PTHR30270">
    <property type="entry name" value="THIAMINE-MONOPHOSPHATE KINASE"/>
    <property type="match status" value="1"/>
</dbReference>
<keyword evidence="2" id="KW-0067">ATP-binding</keyword>
<feature type="binding site" evidence="2">
    <location>
        <position position="29"/>
    </location>
    <ligand>
        <name>Mg(2+)</name>
        <dbReference type="ChEBI" id="CHEBI:18420"/>
        <label>3</label>
    </ligand>
</feature>
<evidence type="ECO:0000259" key="4">
    <source>
        <dbReference type="Pfam" id="PF02769"/>
    </source>
</evidence>
<comment type="pathway">
    <text evidence="2">Cofactor biosynthesis; thiamine diphosphate biosynthesis; thiamine diphosphate from thiamine phosphate: step 1/1.</text>
</comment>
<keyword evidence="2" id="KW-0479">Metal-binding</keyword>
<dbReference type="GO" id="GO:0000287">
    <property type="term" value="F:magnesium ion binding"/>
    <property type="evidence" value="ECO:0007669"/>
    <property type="project" value="UniProtKB-UniRule"/>
</dbReference>
<dbReference type="Proteomes" id="UP000445000">
    <property type="component" value="Unassembled WGS sequence"/>
</dbReference>
<name>A0A829Y9M9_9GAMM</name>
<dbReference type="HAMAP" id="MF_02128">
    <property type="entry name" value="TMP_kinase"/>
    <property type="match status" value="1"/>
</dbReference>
<feature type="binding site" evidence="2">
    <location>
        <position position="74"/>
    </location>
    <ligand>
        <name>Mg(2+)</name>
        <dbReference type="ChEBI" id="CHEBI:18420"/>
        <label>4</label>
    </ligand>
</feature>
<feature type="binding site" evidence="2">
    <location>
        <position position="314"/>
    </location>
    <ligand>
        <name>substrate</name>
    </ligand>
</feature>
<feature type="domain" description="PurM-like C-terminal" evidence="4">
    <location>
        <begin position="149"/>
        <end position="297"/>
    </location>
</feature>
<dbReference type="PIRSF" id="PIRSF005303">
    <property type="entry name" value="Thiam_monoph_kin"/>
    <property type="match status" value="1"/>
</dbReference>
<keyword evidence="2" id="KW-0460">Magnesium</keyword>
<gene>
    <name evidence="2 5" type="primary">thiL</name>
    <name evidence="5" type="ORF">GCM10011487_17030</name>
</gene>
<dbReference type="Gene3D" id="3.30.1330.10">
    <property type="entry name" value="PurM-like, N-terminal domain"/>
    <property type="match status" value="1"/>
</dbReference>
<feature type="binding site" evidence="2">
    <location>
        <position position="74"/>
    </location>
    <ligand>
        <name>Mg(2+)</name>
        <dbReference type="ChEBI" id="CHEBI:18420"/>
        <label>3</label>
    </ligand>
</feature>
<comment type="similarity">
    <text evidence="2">Belongs to the thiamine-monophosphate kinase family.</text>
</comment>
<keyword evidence="6" id="KW-1185">Reference proteome</keyword>
<comment type="caution">
    <text evidence="5">The sequence shown here is derived from an EMBL/GenBank/DDBJ whole genome shotgun (WGS) entry which is preliminary data.</text>
</comment>
<feature type="binding site" evidence="2">
    <location>
        <position position="260"/>
    </location>
    <ligand>
        <name>substrate</name>
    </ligand>
</feature>
<dbReference type="EC" id="2.7.4.16" evidence="2"/>
<accession>A0A829Y9M9</accession>
<dbReference type="GO" id="GO:0009228">
    <property type="term" value="P:thiamine biosynthetic process"/>
    <property type="evidence" value="ECO:0007669"/>
    <property type="project" value="UniProtKB-KW"/>
</dbReference>
<dbReference type="CDD" id="cd02194">
    <property type="entry name" value="ThiL"/>
    <property type="match status" value="1"/>
</dbReference>
<dbReference type="AlphaFoldDB" id="A0A829Y9M9"/>
<sequence>MSLGEFDIIARYFARSSGRGDVLLGVGDDAAVLDTHAGRKLVVAMDTIVEGVHFLADSDAADVGYRALAVNLSDLAAMGAEPAWMTLSLSLPRANEQWLNGFATGLFELADEYNVALVGGDTVRGPLVITVQVAGWVESDAWLTRSGAKPGDLLFVSGIPGEAAAGLAVIQRHILGGEPGAFLTHRFLRPRPRIELGRQLRTVATAAMDVSDGLLTDLKKLCAASGVGAQLNVDLLPESAAMRELFEADDGLQYALAGGDDYELLFTLPAERAATVLSTLQLQQRVTQIGVITVDTEVVCLRNGQPFRIKRAGYDHFAAGD</sequence>
<dbReference type="GO" id="GO:0009030">
    <property type="term" value="F:thiamine-phosphate kinase activity"/>
    <property type="evidence" value="ECO:0007669"/>
    <property type="project" value="UniProtKB-UniRule"/>
</dbReference>
<dbReference type="PANTHER" id="PTHR30270:SF0">
    <property type="entry name" value="THIAMINE-MONOPHOSPHATE KINASE"/>
    <property type="match status" value="1"/>
</dbReference>
<protein>
    <recommendedName>
        <fullName evidence="2">Thiamine-monophosphate kinase</fullName>
        <shortName evidence="2">TMP kinase</shortName>
        <shortName evidence="2">Thiamine-phosphate kinase</shortName>
        <ecNumber evidence="2">2.7.4.16</ecNumber>
    </recommendedName>
</protein>
<evidence type="ECO:0000313" key="5">
    <source>
        <dbReference type="EMBL" id="GFE79703.1"/>
    </source>
</evidence>
<dbReference type="RefSeq" id="WP_161811468.1">
    <property type="nucleotide sequence ID" value="NZ_BLJN01000002.1"/>
</dbReference>
<feature type="binding site" evidence="2">
    <location>
        <position position="46"/>
    </location>
    <ligand>
        <name>Mg(2+)</name>
        <dbReference type="ChEBI" id="CHEBI:18420"/>
        <label>1</label>
    </ligand>
</feature>
<feature type="binding site" evidence="2">
    <location>
        <position position="121"/>
    </location>
    <ligand>
        <name>Mg(2+)</name>
        <dbReference type="ChEBI" id="CHEBI:18420"/>
        <label>1</label>
    </ligand>
</feature>
<dbReference type="EMBL" id="BLJN01000002">
    <property type="protein sequence ID" value="GFE79703.1"/>
    <property type="molecule type" value="Genomic_DNA"/>
</dbReference>
<dbReference type="GO" id="GO:0005524">
    <property type="term" value="F:ATP binding"/>
    <property type="evidence" value="ECO:0007669"/>
    <property type="project" value="UniProtKB-UniRule"/>
</dbReference>
<feature type="binding site" evidence="2">
    <location>
        <position position="29"/>
    </location>
    <ligand>
        <name>Mg(2+)</name>
        <dbReference type="ChEBI" id="CHEBI:18420"/>
        <label>4</label>
    </ligand>
</feature>
<dbReference type="InterPro" id="IPR036676">
    <property type="entry name" value="PurM-like_C_sf"/>
</dbReference>
<feature type="binding site" evidence="2">
    <location>
        <position position="46"/>
    </location>
    <ligand>
        <name>Mg(2+)</name>
        <dbReference type="ChEBI" id="CHEBI:18420"/>
        <label>2</label>
    </ligand>
</feature>
<feature type="binding site" evidence="2">
    <location>
        <position position="53"/>
    </location>
    <ligand>
        <name>substrate</name>
    </ligand>
</feature>
<proteinExistence type="inferred from homology"/>
<evidence type="ECO:0000259" key="3">
    <source>
        <dbReference type="Pfam" id="PF00586"/>
    </source>
</evidence>
<keyword evidence="1 2" id="KW-0784">Thiamine biosynthesis</keyword>
<dbReference type="Pfam" id="PF02769">
    <property type="entry name" value="AIRS_C"/>
    <property type="match status" value="1"/>
</dbReference>
<keyword evidence="2" id="KW-0547">Nucleotide-binding</keyword>
<dbReference type="NCBIfam" id="TIGR01379">
    <property type="entry name" value="thiL"/>
    <property type="match status" value="1"/>
</dbReference>
<comment type="function">
    <text evidence="2">Catalyzes the ATP-dependent phosphorylation of thiamine-monophosphate (TMP) to form thiamine-pyrophosphate (TPP), the active form of vitamin B1.</text>
</comment>
<organism evidence="5 6">
    <name type="scientific">Steroidobacter agaridevorans</name>
    <dbReference type="NCBI Taxonomy" id="2695856"/>
    <lineage>
        <taxon>Bacteria</taxon>
        <taxon>Pseudomonadati</taxon>
        <taxon>Pseudomonadota</taxon>
        <taxon>Gammaproteobacteria</taxon>
        <taxon>Steroidobacterales</taxon>
        <taxon>Steroidobacteraceae</taxon>
        <taxon>Steroidobacter</taxon>
    </lineage>
</organism>
<feature type="binding site" evidence="2">
    <location>
        <position position="211"/>
    </location>
    <ligand>
        <name>ATP</name>
        <dbReference type="ChEBI" id="CHEBI:30616"/>
    </ligand>
</feature>
<dbReference type="Gene3D" id="3.90.650.10">
    <property type="entry name" value="PurM-like C-terminal domain"/>
    <property type="match status" value="1"/>
</dbReference>
<evidence type="ECO:0000256" key="1">
    <source>
        <dbReference type="ARBA" id="ARBA00022977"/>
    </source>
</evidence>
<feature type="binding site" evidence="2">
    <location>
        <position position="74"/>
    </location>
    <ligand>
        <name>Mg(2+)</name>
        <dbReference type="ChEBI" id="CHEBI:18420"/>
        <label>2</label>
    </ligand>
</feature>
<dbReference type="Pfam" id="PF00586">
    <property type="entry name" value="AIRS"/>
    <property type="match status" value="1"/>
</dbReference>
<feature type="binding site" evidence="2">
    <location>
        <position position="209"/>
    </location>
    <ligand>
        <name>Mg(2+)</name>
        <dbReference type="ChEBI" id="CHEBI:18420"/>
        <label>3</label>
    </ligand>
</feature>
<comment type="miscellaneous">
    <text evidence="2">Reaction mechanism of ThiL seems to utilize a direct, inline transfer of the gamma-phosphate of ATP to TMP rather than a phosphorylated enzyme intermediate.</text>
</comment>
<feature type="binding site" evidence="2">
    <location>
        <begin position="120"/>
        <end position="121"/>
    </location>
    <ligand>
        <name>ATP</name>
        <dbReference type="ChEBI" id="CHEBI:30616"/>
    </ligand>
</feature>
<reference evidence="6" key="1">
    <citation type="submission" date="2020-01" db="EMBL/GenBank/DDBJ databases">
        <title>'Steroidobacter agaridevorans' sp. nov., agar-degrading bacteria isolated from rhizosphere soils.</title>
        <authorList>
            <person name="Ikenaga M."/>
            <person name="Kataoka M."/>
            <person name="Murouchi A."/>
            <person name="Katsuragi S."/>
            <person name="Sakai M."/>
        </authorList>
    </citation>
    <scope>NUCLEOTIDE SEQUENCE [LARGE SCALE GENOMIC DNA]</scope>
    <source>
        <strain evidence="6">YU21-B</strain>
    </source>
</reference>
<comment type="catalytic activity">
    <reaction evidence="2">
        <text>thiamine phosphate + ATP = thiamine diphosphate + ADP</text>
        <dbReference type="Rhea" id="RHEA:15913"/>
        <dbReference type="ChEBI" id="CHEBI:30616"/>
        <dbReference type="ChEBI" id="CHEBI:37575"/>
        <dbReference type="ChEBI" id="CHEBI:58937"/>
        <dbReference type="ChEBI" id="CHEBI:456216"/>
        <dbReference type="EC" id="2.7.4.16"/>
    </reaction>
</comment>
<feature type="domain" description="PurM-like N-terminal" evidence="3">
    <location>
        <begin position="27"/>
        <end position="137"/>
    </location>
</feature>
<dbReference type="InterPro" id="IPR016188">
    <property type="entry name" value="PurM-like_N"/>
</dbReference>
<comment type="caution">
    <text evidence="2">Lacks conserved residue(s) required for the propagation of feature annotation.</text>
</comment>